<accession>R7U0H7</accession>
<dbReference type="EMBL" id="AMQN01010077">
    <property type="status" value="NOT_ANNOTATED_CDS"/>
    <property type="molecule type" value="Genomic_DNA"/>
</dbReference>
<dbReference type="Pfam" id="PF14970">
    <property type="entry name" value="TEDC1"/>
    <property type="match status" value="1"/>
</dbReference>
<evidence type="ECO:0000259" key="2">
    <source>
        <dbReference type="Pfam" id="PF14970"/>
    </source>
</evidence>
<gene>
    <name evidence="3" type="ORF">CAPTEDRAFT_222625</name>
</gene>
<evidence type="ECO:0000313" key="3">
    <source>
        <dbReference type="EMBL" id="ELT99332.1"/>
    </source>
</evidence>
<keyword evidence="5" id="KW-1185">Reference proteome</keyword>
<organism evidence="3">
    <name type="scientific">Capitella teleta</name>
    <name type="common">Polychaete worm</name>
    <dbReference type="NCBI Taxonomy" id="283909"/>
    <lineage>
        <taxon>Eukaryota</taxon>
        <taxon>Metazoa</taxon>
        <taxon>Spiralia</taxon>
        <taxon>Lophotrochozoa</taxon>
        <taxon>Annelida</taxon>
        <taxon>Polychaeta</taxon>
        <taxon>Sedentaria</taxon>
        <taxon>Scolecida</taxon>
        <taxon>Capitellidae</taxon>
        <taxon>Capitella</taxon>
    </lineage>
</organism>
<dbReference type="PANTHER" id="PTHR35076:SF1">
    <property type="entry name" value="TUBULIN EPSILON AND DELTA COMPLEX PROTEIN 1"/>
    <property type="match status" value="1"/>
</dbReference>
<dbReference type="HOGENOM" id="CLU_628895_0_0_1"/>
<feature type="domain" description="Tubulin epsilon and delta complex protein 1" evidence="2">
    <location>
        <begin position="86"/>
        <end position="258"/>
    </location>
</feature>
<evidence type="ECO:0000313" key="4">
    <source>
        <dbReference type="EnsemblMetazoa" id="CapteP222625"/>
    </source>
</evidence>
<reference evidence="4" key="3">
    <citation type="submission" date="2015-06" db="UniProtKB">
        <authorList>
            <consortium name="EnsemblMetazoa"/>
        </authorList>
    </citation>
    <scope>IDENTIFICATION</scope>
</reference>
<dbReference type="PANTHER" id="PTHR35076">
    <property type="entry name" value="TUBULIN EPSILON AND DELTA COMPLEX PROTEIN 1"/>
    <property type="match status" value="1"/>
</dbReference>
<evidence type="ECO:0000313" key="5">
    <source>
        <dbReference type="Proteomes" id="UP000014760"/>
    </source>
</evidence>
<keyword evidence="1" id="KW-0175">Coiled coil</keyword>
<proteinExistence type="predicted"/>
<dbReference type="EnsemblMetazoa" id="CapteT222625">
    <property type="protein sequence ID" value="CapteP222625"/>
    <property type="gene ID" value="CapteG222625"/>
</dbReference>
<dbReference type="EMBL" id="KB306977">
    <property type="protein sequence ID" value="ELT99332.1"/>
    <property type="molecule type" value="Genomic_DNA"/>
</dbReference>
<reference evidence="3 5" key="2">
    <citation type="journal article" date="2013" name="Nature">
        <title>Insights into bilaterian evolution from three spiralian genomes.</title>
        <authorList>
            <person name="Simakov O."/>
            <person name="Marletaz F."/>
            <person name="Cho S.J."/>
            <person name="Edsinger-Gonzales E."/>
            <person name="Havlak P."/>
            <person name="Hellsten U."/>
            <person name="Kuo D.H."/>
            <person name="Larsson T."/>
            <person name="Lv J."/>
            <person name="Arendt D."/>
            <person name="Savage R."/>
            <person name="Osoegawa K."/>
            <person name="de Jong P."/>
            <person name="Grimwood J."/>
            <person name="Chapman J.A."/>
            <person name="Shapiro H."/>
            <person name="Aerts A."/>
            <person name="Otillar R.P."/>
            <person name="Terry A.Y."/>
            <person name="Boore J.L."/>
            <person name="Grigoriev I.V."/>
            <person name="Lindberg D.R."/>
            <person name="Seaver E.C."/>
            <person name="Weisblat D.A."/>
            <person name="Putnam N.H."/>
            <person name="Rokhsar D.S."/>
        </authorList>
    </citation>
    <scope>NUCLEOTIDE SEQUENCE</scope>
    <source>
        <strain evidence="3 5">I ESC-2004</strain>
    </source>
</reference>
<reference evidence="5" key="1">
    <citation type="submission" date="2012-12" db="EMBL/GenBank/DDBJ databases">
        <authorList>
            <person name="Hellsten U."/>
            <person name="Grimwood J."/>
            <person name="Chapman J.A."/>
            <person name="Shapiro H."/>
            <person name="Aerts A."/>
            <person name="Otillar R.P."/>
            <person name="Terry A.Y."/>
            <person name="Boore J.L."/>
            <person name="Simakov O."/>
            <person name="Marletaz F."/>
            <person name="Cho S.-J."/>
            <person name="Edsinger-Gonzales E."/>
            <person name="Havlak P."/>
            <person name="Kuo D.-H."/>
            <person name="Larsson T."/>
            <person name="Lv J."/>
            <person name="Arendt D."/>
            <person name="Savage R."/>
            <person name="Osoegawa K."/>
            <person name="de Jong P."/>
            <person name="Lindberg D.R."/>
            <person name="Seaver E.C."/>
            <person name="Weisblat D.A."/>
            <person name="Putnam N.H."/>
            <person name="Grigoriev I.V."/>
            <person name="Rokhsar D.S."/>
        </authorList>
    </citation>
    <scope>NUCLEOTIDE SEQUENCE</scope>
    <source>
        <strain evidence="5">I ESC-2004</strain>
    </source>
</reference>
<dbReference type="InterPro" id="IPR027996">
    <property type="entry name" value="TEDC1_dom"/>
</dbReference>
<name>R7U0H7_CAPTE</name>
<dbReference type="AlphaFoldDB" id="R7U0H7"/>
<dbReference type="OMA" id="FWTWMDS"/>
<feature type="coiled-coil region" evidence="1">
    <location>
        <begin position="366"/>
        <end position="393"/>
    </location>
</feature>
<dbReference type="Proteomes" id="UP000014760">
    <property type="component" value="Unassembled WGS sequence"/>
</dbReference>
<protein>
    <recommendedName>
        <fullName evidence="2">Tubulin epsilon and delta complex protein 1 domain-containing protein</fullName>
    </recommendedName>
</protein>
<dbReference type="OrthoDB" id="9906141at2759"/>
<sequence>MSQIRNTIELLTKILRENGTSKVKAETFRLAKFNDDNAVAVMWKLLFELLYFCEYGKIDDITIKASSKLTREELVVYVKTELQKRGFFSNDLSHPSSLAKCGSRELLLAFAWLLCREDIITRFMQKCTSPLQEQDTAFLYAQERKFLASEMPETTNPVSRVRQLLWLNNKLQLSLRSLYALNREKMSLQHKIHGATSGVSVVPEKNHLSMLEVFMLRKPELLKKNLQLLVKDNERLQNLLKWRENEDVFWRWMESVLDAKEQQKTACGLQEHSPRTNIPAEMISRLQASRRHLQDAICKYEAIVDKLDEAWESKSSEISEEELDTLLSSLNLELSIQKAHISFHNTQSYVCTQNDCLSSAHCPQLLMLQQEKKKKKMEEIDEAQDVRSEIQRMQHFVKHLQDDVYHKQESFKTELQNLSSHFRDAVCVPPMKPLLC</sequence>
<dbReference type="InterPro" id="IPR043535">
    <property type="entry name" value="TEDC1"/>
</dbReference>
<evidence type="ECO:0000256" key="1">
    <source>
        <dbReference type="SAM" id="Coils"/>
    </source>
</evidence>